<dbReference type="Gene3D" id="1.20.58.2200">
    <property type="match status" value="1"/>
</dbReference>
<feature type="compositionally biased region" description="Acidic residues" evidence="1">
    <location>
        <begin position="703"/>
        <end position="713"/>
    </location>
</feature>
<feature type="compositionally biased region" description="Polar residues" evidence="1">
    <location>
        <begin position="172"/>
        <end position="191"/>
    </location>
</feature>
<dbReference type="InterPro" id="IPR038440">
    <property type="entry name" value="FimV_C_sf"/>
</dbReference>
<feature type="region of interest" description="Disordered" evidence="1">
    <location>
        <begin position="372"/>
        <end position="525"/>
    </location>
</feature>
<reference evidence="4 5" key="1">
    <citation type="journal article" date="2019" name="J. Gen. Appl. Microbiol.">
        <title>Aerobic degradation of cis-dichloroethene by the marine bacterium Marinobacter salsuginis strain 5N-3.</title>
        <authorList>
            <person name="Inoue Y."/>
            <person name="Fukunaga Y."/>
            <person name="Katsumata H."/>
            <person name="Ohji S."/>
            <person name="Hosoyama A."/>
            <person name="Mori K."/>
            <person name="Ando K."/>
        </authorList>
    </citation>
    <scope>NUCLEOTIDE SEQUENCE [LARGE SCALE GENOMIC DNA]</scope>
    <source>
        <strain evidence="4 5">NBRC 109114</strain>
    </source>
</reference>
<dbReference type="EMBL" id="BGZI01000022">
    <property type="protein sequence ID" value="GBO89341.1"/>
    <property type="molecule type" value="Genomic_DNA"/>
</dbReference>
<feature type="compositionally biased region" description="Low complexity" evidence="1">
    <location>
        <begin position="466"/>
        <end position="487"/>
    </location>
</feature>
<feature type="compositionally biased region" description="Acidic residues" evidence="1">
    <location>
        <begin position="838"/>
        <end position="851"/>
    </location>
</feature>
<accession>A0A5M3Q2W3</accession>
<feature type="compositionally biased region" description="Acidic residues" evidence="1">
    <location>
        <begin position="1028"/>
        <end position="1038"/>
    </location>
</feature>
<dbReference type="InterPro" id="IPR020011">
    <property type="entry name" value="FimV_C"/>
</dbReference>
<feature type="compositionally biased region" description="Acidic residues" evidence="1">
    <location>
        <begin position="795"/>
        <end position="827"/>
    </location>
</feature>
<feature type="compositionally biased region" description="Acidic residues" evidence="1">
    <location>
        <begin position="868"/>
        <end position="895"/>
    </location>
</feature>
<protein>
    <recommendedName>
        <fullName evidence="3">FimV N-terminal domain-containing protein</fullName>
    </recommendedName>
</protein>
<sequence>MKVRKLAVALALAGGLGSGVAQALGLGEIELQSYLNEPLDAEIVLPQSRGVNPADVFVNIASEQAYERVGLDRNQFLSKLRFQVVTGNDGSLIVNVSSREPLREPYLNFLLELTWPSGRLMREYAVLVDPPVYAEESGVQEQVSTPTVTTTRATSQPSTTRSAESVRRQQQAERSLSTGYQANTFGPTGASDTLWTIASQVRPDNSVSMQQVMLAIQDLNPDAFIGNNINRLKRGEVLRVPSLDQIQSRTRAEATRLVAQQNEAFQAPQRTVDATAQRQPEPSAQQEAASGGDELKLVVSEEPGTESSESGSAGGDSELPGGVDVGTAVAMEELESARRENDELNSRVEDLQDQVQTLQRLLELKNTQLAEMQQATGAEPTEPAESLEGEVADSAADEAMAPEGTEAADEVPEGEASVAVDADMTDGDAEDSEGSAEPAEMAESDAMADETSTMAEPGEGTDEQAIAEAGEAPEESAMAGAEEPASAEADEPVEETAAAAPAASEPDQAQEPAPKPAPQAPAADKGFPGNVIDAITGNPMYQIALGGGLILLLLLLLLLARRNANREKAFYEQLNSEADEGADSFDLSLDEEDQESAAGDALAEADSYIAYGQHDQAAQTLETAISREPSRTDLRLKLLGVYADTQDRDSFEKQFGEIEALEDDEALTSANELRARLEEAESMPSIDDLESQLRSDSFATSYDSEDTGEEPEETQDKPESEELLADQFDSEREEPVENEFGDFDSDLSETDLSDFELNEFDEQETAEASEGEEAERGKEESPDDMIEYDLSGLELESDEEKAEAEDASELEESGDWDLSSEFDESTEESSVAEQGLGESEEDLSLDLEEGDLANSDLSEEQSTTEPEASIEELAESDAEADIDSLDESFLDELDAELDKVAGEEDELGGSEIEESSLDDLELDVSDEDLALMEEFSDSADSANPEETEEASLDEELGLEDALGEGDADETNPEQSVEGAEELEQQGITEELEESDAAASDEATSEEDLDLPVASDEVSDGSGKAQTADIEESELGDEDDFDFLAGTDEAATKLDLARAYIEMGDADGARDILEEVALEGNEDQKAEAQDLLKNLS</sequence>
<dbReference type="InterPro" id="IPR020012">
    <property type="entry name" value="LysM_FimV"/>
</dbReference>
<feature type="compositionally biased region" description="Low complexity" evidence="1">
    <location>
        <begin position="142"/>
        <end position="163"/>
    </location>
</feature>
<feature type="chain" id="PRO_5024342051" description="FimV N-terminal domain-containing protein" evidence="2">
    <location>
        <begin position="24"/>
        <end position="1095"/>
    </location>
</feature>
<feature type="compositionally biased region" description="Acidic residues" evidence="1">
    <location>
        <begin position="423"/>
        <end position="448"/>
    </location>
</feature>
<feature type="region of interest" description="Disordered" evidence="1">
    <location>
        <begin position="678"/>
        <end position="1038"/>
    </location>
</feature>
<keyword evidence="2" id="KW-0732">Signal</keyword>
<organism evidence="4 5">
    <name type="scientific">Marinobacter salsuginis</name>
    <dbReference type="NCBI Taxonomy" id="418719"/>
    <lineage>
        <taxon>Bacteria</taxon>
        <taxon>Pseudomonadati</taxon>
        <taxon>Pseudomonadota</taxon>
        <taxon>Gammaproteobacteria</taxon>
        <taxon>Pseudomonadales</taxon>
        <taxon>Marinobacteraceae</taxon>
        <taxon>Marinobacter</taxon>
    </lineage>
</organism>
<feature type="compositionally biased region" description="Acidic residues" evidence="1">
    <location>
        <begin position="903"/>
        <end position="971"/>
    </location>
</feature>
<dbReference type="RefSeq" id="WP_153637354.1">
    <property type="nucleotide sequence ID" value="NZ_BGZI01000022.1"/>
</dbReference>
<evidence type="ECO:0000313" key="5">
    <source>
        <dbReference type="Proteomes" id="UP000387223"/>
    </source>
</evidence>
<feature type="signal peptide" evidence="2">
    <location>
        <begin position="1"/>
        <end position="23"/>
    </location>
</feature>
<dbReference type="NCBIfam" id="TIGR03505">
    <property type="entry name" value="FimV_core"/>
    <property type="match status" value="1"/>
</dbReference>
<comment type="caution">
    <text evidence="4">The sequence shown here is derived from an EMBL/GenBank/DDBJ whole genome shotgun (WGS) entry which is preliminary data.</text>
</comment>
<feature type="region of interest" description="Disordered" evidence="1">
    <location>
        <begin position="136"/>
        <end position="191"/>
    </location>
</feature>
<dbReference type="Proteomes" id="UP000387223">
    <property type="component" value="Unassembled WGS sequence"/>
</dbReference>
<evidence type="ECO:0000259" key="3">
    <source>
        <dbReference type="Pfam" id="PF25800"/>
    </source>
</evidence>
<feature type="compositionally biased region" description="Polar residues" evidence="1">
    <location>
        <begin position="692"/>
        <end position="702"/>
    </location>
</feature>
<name>A0A5M3Q2W3_9GAMM</name>
<dbReference type="Pfam" id="PF25800">
    <property type="entry name" value="FimV_N"/>
    <property type="match status" value="1"/>
</dbReference>
<dbReference type="InterPro" id="IPR011990">
    <property type="entry name" value="TPR-like_helical_dom_sf"/>
</dbReference>
<gene>
    <name evidence="4" type="ORF">MSSD14B_30090</name>
</gene>
<proteinExistence type="predicted"/>
<evidence type="ECO:0000256" key="2">
    <source>
        <dbReference type="SAM" id="SignalP"/>
    </source>
</evidence>
<feature type="compositionally biased region" description="Acidic residues" evidence="1">
    <location>
        <begin position="736"/>
        <end position="773"/>
    </location>
</feature>
<dbReference type="AlphaFoldDB" id="A0A5M3Q2W3"/>
<feature type="compositionally biased region" description="Low complexity" evidence="1">
    <location>
        <begin position="495"/>
        <end position="512"/>
    </location>
</feature>
<dbReference type="Gene3D" id="1.25.40.10">
    <property type="entry name" value="Tetratricopeptide repeat domain"/>
    <property type="match status" value="1"/>
</dbReference>
<feature type="compositionally biased region" description="Low complexity" evidence="1">
    <location>
        <begin position="300"/>
        <end position="318"/>
    </location>
</feature>
<feature type="domain" description="FimV N-terminal" evidence="3">
    <location>
        <begin position="24"/>
        <end position="131"/>
    </location>
</feature>
<dbReference type="InterPro" id="IPR057840">
    <property type="entry name" value="FimV_N"/>
</dbReference>
<dbReference type="NCBIfam" id="TIGR03504">
    <property type="entry name" value="FimV_Cterm"/>
    <property type="match status" value="1"/>
</dbReference>
<evidence type="ECO:0000256" key="1">
    <source>
        <dbReference type="SAM" id="MobiDB-lite"/>
    </source>
</evidence>
<feature type="region of interest" description="Disordered" evidence="1">
    <location>
        <begin position="262"/>
        <end position="323"/>
    </location>
</feature>
<feature type="compositionally biased region" description="Polar residues" evidence="1">
    <location>
        <begin position="262"/>
        <end position="288"/>
    </location>
</feature>
<feature type="compositionally biased region" description="Acidic residues" evidence="1">
    <location>
        <begin position="978"/>
        <end position="995"/>
    </location>
</feature>
<evidence type="ECO:0000313" key="4">
    <source>
        <dbReference type="EMBL" id="GBO89341.1"/>
    </source>
</evidence>